<accession>S3DQS2</accession>
<dbReference type="HOGENOM" id="CLU_027887_0_0_1"/>
<dbReference type="KEGG" id="glz:GLAREA_10065"/>
<dbReference type="OrthoDB" id="333024at2759"/>
<proteinExistence type="predicted"/>
<dbReference type="Gene3D" id="3.80.10.10">
    <property type="entry name" value="Ribonuclease Inhibitor"/>
    <property type="match status" value="1"/>
</dbReference>
<dbReference type="SMART" id="SM00368">
    <property type="entry name" value="LRR_RI"/>
    <property type="match status" value="6"/>
</dbReference>
<dbReference type="InterPro" id="IPR032675">
    <property type="entry name" value="LRR_dom_sf"/>
</dbReference>
<dbReference type="Pfam" id="PF13516">
    <property type="entry name" value="LRR_6"/>
    <property type="match status" value="1"/>
</dbReference>
<protein>
    <submittedName>
        <fullName evidence="1">RNI-like protein</fullName>
    </submittedName>
</protein>
<gene>
    <name evidence="1" type="ORF">GLAREA_10065</name>
</gene>
<dbReference type="GeneID" id="19469112"/>
<keyword evidence="2" id="KW-1185">Reference proteome</keyword>
<dbReference type="InterPro" id="IPR052394">
    <property type="entry name" value="LRR-containing"/>
</dbReference>
<dbReference type="eggNOG" id="KOG4308">
    <property type="taxonomic scope" value="Eukaryota"/>
</dbReference>
<sequence>MAEAEILSASQVNGFAGISPLIYERDQDTPKGFHTTRQYTSYSVDDHLETLRAILNDDFSKEEEILALPRRQNKSQRPLAVQLSKITKLWPELTEIAAIIKYERLTIYAKAIVRQNQADVLKAAQWKDNKGGKLLRVQGPWAGQELDPVDLKGPAAIPMPVTIGTAEDFNPIFSFLADNKTIAEAGESDGTHGIELLWKSHLLEFERGIVYEDGRVDLCKKVVGPTHIGKLMDSLEPNTQITHFLLGNNAISTTGAKRIAEFVEKYPDRMETWYLAGCHITRYGLSLLVPQIVKSTKITNLWLKRNPLGPNSSALLAELVLNTKNLRTLDLETTELGDKGTCEFIDGIVGKPSSLKHLYLNASGIGKNGCVSLGRYLADSNCILESLFISTNPLGDAGIKELAPGLKANRTLKRLMIGSTGLTSDGVSALAHALVDSEAPTRAIELGASQTTRAHGQRYNYIDDGCVEALKRLIMKPSMRWLGLGRTIFSIAGLQDIRSAVIKSELVTFEVHSIEVNAIKSGPGLSGEFEGESITKSPSLEVRKALTRNQLKYYPKYESYDDFLNSEDFRFIRNTSDVRKIDSMYRTMNRRQGFTEESTWAEGDPTWQLITDDALMADRE</sequence>
<name>S3DQS2_GLAL2</name>
<dbReference type="PANTHER" id="PTHR24114:SF2">
    <property type="entry name" value="F-BOX DOMAIN-CONTAINING PROTEIN-RELATED"/>
    <property type="match status" value="1"/>
</dbReference>
<dbReference type="STRING" id="1116229.S3DQS2"/>
<reference evidence="1 2" key="1">
    <citation type="journal article" date="2013" name="BMC Genomics">
        <title>Genomics-driven discovery of the pneumocandin biosynthetic gene cluster in the fungus Glarea lozoyensis.</title>
        <authorList>
            <person name="Chen L."/>
            <person name="Yue Q."/>
            <person name="Zhang X."/>
            <person name="Xiang M."/>
            <person name="Wang C."/>
            <person name="Li S."/>
            <person name="Che Y."/>
            <person name="Ortiz-Lopez F.J."/>
            <person name="Bills G.F."/>
            <person name="Liu X."/>
            <person name="An Z."/>
        </authorList>
    </citation>
    <scope>NUCLEOTIDE SEQUENCE [LARGE SCALE GENOMIC DNA]</scope>
    <source>
        <strain evidence="2">ATCC 20868 / MF5171</strain>
    </source>
</reference>
<dbReference type="InterPro" id="IPR001611">
    <property type="entry name" value="Leu-rich_rpt"/>
</dbReference>
<dbReference type="EMBL" id="KE145356">
    <property type="protein sequence ID" value="EPE34371.1"/>
    <property type="molecule type" value="Genomic_DNA"/>
</dbReference>
<dbReference type="PANTHER" id="PTHR24114">
    <property type="entry name" value="LEUCINE RICH REPEAT FAMILY PROTEIN"/>
    <property type="match status" value="1"/>
</dbReference>
<dbReference type="AlphaFoldDB" id="S3DQS2"/>
<dbReference type="RefSeq" id="XP_008078306.1">
    <property type="nucleotide sequence ID" value="XM_008080115.1"/>
</dbReference>
<evidence type="ECO:0000313" key="2">
    <source>
        <dbReference type="Proteomes" id="UP000016922"/>
    </source>
</evidence>
<dbReference type="Proteomes" id="UP000016922">
    <property type="component" value="Unassembled WGS sequence"/>
</dbReference>
<dbReference type="SUPFAM" id="SSF52047">
    <property type="entry name" value="RNI-like"/>
    <property type="match status" value="1"/>
</dbReference>
<evidence type="ECO:0000313" key="1">
    <source>
        <dbReference type="EMBL" id="EPE34371.1"/>
    </source>
</evidence>
<organism evidence="1 2">
    <name type="scientific">Glarea lozoyensis (strain ATCC 20868 / MF5171)</name>
    <dbReference type="NCBI Taxonomy" id="1116229"/>
    <lineage>
        <taxon>Eukaryota</taxon>
        <taxon>Fungi</taxon>
        <taxon>Dikarya</taxon>
        <taxon>Ascomycota</taxon>
        <taxon>Pezizomycotina</taxon>
        <taxon>Leotiomycetes</taxon>
        <taxon>Helotiales</taxon>
        <taxon>Helotiaceae</taxon>
        <taxon>Glarea</taxon>
    </lineage>
</organism>
<dbReference type="OMA" id="QAYNYIE"/>